<feature type="transmembrane region" description="Helical" evidence="7">
    <location>
        <begin position="126"/>
        <end position="144"/>
    </location>
</feature>
<dbReference type="InterPro" id="IPR049177">
    <property type="entry name" value="MgtC_SapB_SrpB_YhiD_N"/>
</dbReference>
<evidence type="ECO:0000256" key="4">
    <source>
        <dbReference type="ARBA" id="ARBA00022692"/>
    </source>
</evidence>
<evidence type="ECO:0000256" key="6">
    <source>
        <dbReference type="ARBA" id="ARBA00023136"/>
    </source>
</evidence>
<dbReference type="HOGENOM" id="CLU_079292_1_1_3"/>
<dbReference type="EMBL" id="CP001344">
    <property type="protein sequence ID" value="ACL44227.1"/>
    <property type="molecule type" value="Genomic_DNA"/>
</dbReference>
<dbReference type="PRINTS" id="PR01837">
    <property type="entry name" value="MGTCSAPBPROT"/>
</dbReference>
<dbReference type="KEGG" id="cyn:Cyan7425_1860"/>
<feature type="transmembrane region" description="Helical" evidence="7">
    <location>
        <begin position="101"/>
        <end position="120"/>
    </location>
</feature>
<gene>
    <name evidence="9" type="ordered locus">Cyan7425_1860</name>
</gene>
<dbReference type="Pfam" id="PF02308">
    <property type="entry name" value="MgtC"/>
    <property type="match status" value="1"/>
</dbReference>
<comment type="subcellular location">
    <subcellularLocation>
        <location evidence="1">Cell membrane</location>
        <topology evidence="1">Multi-pass membrane protein</topology>
    </subcellularLocation>
</comment>
<reference evidence="9" key="1">
    <citation type="submission" date="2009-01" db="EMBL/GenBank/DDBJ databases">
        <title>Complete sequence of chromosome Cyanothece sp. PCC 7425.</title>
        <authorList>
            <consortium name="US DOE Joint Genome Institute"/>
            <person name="Lucas S."/>
            <person name="Copeland A."/>
            <person name="Lapidus A."/>
            <person name="Glavina del Rio T."/>
            <person name="Dalin E."/>
            <person name="Tice H."/>
            <person name="Bruce D."/>
            <person name="Goodwin L."/>
            <person name="Pitluck S."/>
            <person name="Sims D."/>
            <person name="Meineke L."/>
            <person name="Brettin T."/>
            <person name="Detter J.C."/>
            <person name="Han C."/>
            <person name="Larimer F."/>
            <person name="Land M."/>
            <person name="Hauser L."/>
            <person name="Kyrpides N."/>
            <person name="Ovchinnikova G."/>
            <person name="Liberton M."/>
            <person name="Stoeckel J."/>
            <person name="Banerjee A."/>
            <person name="Singh A."/>
            <person name="Page L."/>
            <person name="Sato H."/>
            <person name="Zhao L."/>
            <person name="Sherman L."/>
            <person name="Pakrasi H."/>
            <person name="Richardson P."/>
        </authorList>
    </citation>
    <scope>NUCLEOTIDE SEQUENCE</scope>
    <source>
        <strain evidence="9">PCC 7425</strain>
    </source>
</reference>
<keyword evidence="4 7" id="KW-0812">Transmembrane</keyword>
<comment type="similarity">
    <text evidence="2">Belongs to the MgtC/SapB family.</text>
</comment>
<dbReference type="PANTHER" id="PTHR33778">
    <property type="entry name" value="PROTEIN MGTC"/>
    <property type="match status" value="1"/>
</dbReference>
<evidence type="ECO:0000256" key="5">
    <source>
        <dbReference type="ARBA" id="ARBA00022989"/>
    </source>
</evidence>
<sequence length="150" mass="15648">MEVAALAPINGWGLARRLGVALLVGAVVGLEREMQGKSAGLRTYMLVSLGTAFFILVPIQLGVVYQSADAFSRIIQGIVSGIGFIGGGVILHRFKQGTQDGVVRGLTSAAAIWMVAALGVAAGCGLWVMALVGSGLTLFILRVLRQVEPR</sequence>
<evidence type="ECO:0000256" key="2">
    <source>
        <dbReference type="ARBA" id="ARBA00009298"/>
    </source>
</evidence>
<dbReference type="InterPro" id="IPR003416">
    <property type="entry name" value="MgtC/SapB/SrpB/YhiD_fam"/>
</dbReference>
<protein>
    <submittedName>
        <fullName evidence="9">MgtC/SapB transporter</fullName>
    </submittedName>
</protein>
<evidence type="ECO:0000259" key="8">
    <source>
        <dbReference type="Pfam" id="PF02308"/>
    </source>
</evidence>
<evidence type="ECO:0000256" key="7">
    <source>
        <dbReference type="SAM" id="Phobius"/>
    </source>
</evidence>
<feature type="transmembrane region" description="Helical" evidence="7">
    <location>
        <begin position="74"/>
        <end position="94"/>
    </location>
</feature>
<dbReference type="OrthoDB" id="9811198at2"/>
<name>B8HSC1_CYAP4</name>
<feature type="transmembrane region" description="Helical" evidence="7">
    <location>
        <begin position="12"/>
        <end position="31"/>
    </location>
</feature>
<evidence type="ECO:0000256" key="3">
    <source>
        <dbReference type="ARBA" id="ARBA00022475"/>
    </source>
</evidence>
<keyword evidence="3" id="KW-1003">Cell membrane</keyword>
<organism evidence="9">
    <name type="scientific">Cyanothece sp. (strain PCC 7425 / ATCC 29141)</name>
    <dbReference type="NCBI Taxonomy" id="395961"/>
    <lineage>
        <taxon>Bacteria</taxon>
        <taxon>Bacillati</taxon>
        <taxon>Cyanobacteriota</taxon>
        <taxon>Cyanophyceae</taxon>
        <taxon>Gomontiellales</taxon>
        <taxon>Cyanothecaceae</taxon>
        <taxon>Cyanothece</taxon>
    </lineage>
</organism>
<keyword evidence="5 7" id="KW-1133">Transmembrane helix</keyword>
<dbReference type="PANTHER" id="PTHR33778:SF1">
    <property type="entry name" value="MAGNESIUM TRANSPORTER YHID-RELATED"/>
    <property type="match status" value="1"/>
</dbReference>
<dbReference type="eggNOG" id="COG1285">
    <property type="taxonomic scope" value="Bacteria"/>
</dbReference>
<feature type="domain" description="MgtC/SapB/SrpB/YhiD N-terminal" evidence="8">
    <location>
        <begin position="18"/>
        <end position="148"/>
    </location>
</feature>
<proteinExistence type="inferred from homology"/>
<dbReference type="GO" id="GO:0005886">
    <property type="term" value="C:plasma membrane"/>
    <property type="evidence" value="ECO:0007669"/>
    <property type="project" value="UniProtKB-SubCell"/>
</dbReference>
<feature type="transmembrane region" description="Helical" evidence="7">
    <location>
        <begin position="43"/>
        <end position="68"/>
    </location>
</feature>
<accession>B8HSC1</accession>
<dbReference type="AlphaFoldDB" id="B8HSC1"/>
<evidence type="ECO:0000256" key="1">
    <source>
        <dbReference type="ARBA" id="ARBA00004651"/>
    </source>
</evidence>
<keyword evidence="6 7" id="KW-0472">Membrane</keyword>
<evidence type="ECO:0000313" key="9">
    <source>
        <dbReference type="EMBL" id="ACL44227.1"/>
    </source>
</evidence>
<dbReference type="STRING" id="395961.Cyan7425_1860"/>